<name>A0A1V4AR28_9BACT</name>
<dbReference type="SUPFAM" id="SSF52200">
    <property type="entry name" value="Toll/Interleukin receptor TIR domain"/>
    <property type="match status" value="1"/>
</dbReference>
<dbReference type="InterPro" id="IPR035897">
    <property type="entry name" value="Toll_tir_struct_dom_sf"/>
</dbReference>
<dbReference type="Pfam" id="PF13676">
    <property type="entry name" value="TIR_2"/>
    <property type="match status" value="1"/>
</dbReference>
<reference evidence="2 3" key="1">
    <citation type="journal article" date="2017" name="Water Res.">
        <title>Discovery and metagenomic analysis of an anammox bacterial enrichment related to Candidatus "Brocadia caroliniensis" in a full-scale glycerol-fed nitritation-denitritation separate centrate treatment process.</title>
        <authorList>
            <person name="Park H."/>
            <person name="Brotto A.C."/>
            <person name="van Loosdrecht M.C."/>
            <person name="Chandran K."/>
        </authorList>
    </citation>
    <scope>NUCLEOTIDE SEQUENCE [LARGE SCALE GENOMIC DNA]</scope>
    <source>
        <strain evidence="2">26THWARD</strain>
    </source>
</reference>
<proteinExistence type="predicted"/>
<accession>A0A1V4AR28</accession>
<dbReference type="Proteomes" id="UP000189681">
    <property type="component" value="Unassembled WGS sequence"/>
</dbReference>
<dbReference type="AlphaFoldDB" id="A0A1V4AR28"/>
<dbReference type="SMART" id="SM00255">
    <property type="entry name" value="TIR"/>
    <property type="match status" value="1"/>
</dbReference>
<dbReference type="EMBL" id="AYTS01000133">
    <property type="protein sequence ID" value="OOP55565.1"/>
    <property type="molecule type" value="Genomic_DNA"/>
</dbReference>
<dbReference type="GO" id="GO:0007165">
    <property type="term" value="P:signal transduction"/>
    <property type="evidence" value="ECO:0007669"/>
    <property type="project" value="InterPro"/>
</dbReference>
<dbReference type="PROSITE" id="PS50104">
    <property type="entry name" value="TIR"/>
    <property type="match status" value="1"/>
</dbReference>
<sequence length="438" mass="49705">MDKICRAKSIDLFVNKAAGILTMNTYPISCYHSIFVANELEMIFMMTSYVKTNVYLLDMRYAFCSSRENLLITLLGSWRNHFDMSKKYDVFISHASEDKDTLVRNLADQLSERGYRVWYDEFTLSVGDGLRRSIDYGIKNSRYGIVVLSKYFFSKGWPNYELDGLVQIDLANPGIILPIWHNISQHEVSAYSASLANIVAVSTEHRSVSDVVTLLERKIGEYRYSVAPDQSIWRSSNRMAISAGQREAGFQVLVSAQSDQMLNKNASNSCSEVTIYPYSKDYCEHPFHYWQNEPGDIRLVRHVVYDIATETIVSSKNEITRNDGCHLISKVEFSRKSSGPIKIVCDVTSTNQFKGLFEDGFEFVEFNNKSQIEHFSWSFTMPNSSAFQRIKVYANDLSIALAAVPGVLTATHVVRPIVAGSQLKFSLVNEAITTKTQK</sequence>
<protein>
    <recommendedName>
        <fullName evidence="1">TIR domain-containing protein</fullName>
    </recommendedName>
</protein>
<evidence type="ECO:0000259" key="1">
    <source>
        <dbReference type="PROSITE" id="PS50104"/>
    </source>
</evidence>
<organism evidence="2 3">
    <name type="scientific">Candidatus Brocadia carolinensis</name>
    <dbReference type="NCBI Taxonomy" id="1004156"/>
    <lineage>
        <taxon>Bacteria</taxon>
        <taxon>Pseudomonadati</taxon>
        <taxon>Planctomycetota</taxon>
        <taxon>Candidatus Brocadiia</taxon>
        <taxon>Candidatus Brocadiales</taxon>
        <taxon>Candidatus Brocadiaceae</taxon>
        <taxon>Candidatus Brocadia</taxon>
    </lineage>
</organism>
<evidence type="ECO:0000313" key="2">
    <source>
        <dbReference type="EMBL" id="OOP55565.1"/>
    </source>
</evidence>
<evidence type="ECO:0000313" key="3">
    <source>
        <dbReference type="Proteomes" id="UP000189681"/>
    </source>
</evidence>
<comment type="caution">
    <text evidence="2">The sequence shown here is derived from an EMBL/GenBank/DDBJ whole genome shotgun (WGS) entry which is preliminary data.</text>
</comment>
<feature type="domain" description="TIR" evidence="1">
    <location>
        <begin position="86"/>
        <end position="240"/>
    </location>
</feature>
<gene>
    <name evidence="2" type="ORF">AYP45_14140</name>
</gene>
<dbReference type="Gene3D" id="3.40.50.10140">
    <property type="entry name" value="Toll/interleukin-1 receptor homology (TIR) domain"/>
    <property type="match status" value="1"/>
</dbReference>
<dbReference type="InterPro" id="IPR000157">
    <property type="entry name" value="TIR_dom"/>
</dbReference>